<name>A0ABV8CLS9_9GAMM</name>
<organism evidence="5 6">
    <name type="scientific">Pseudaeromonas sharmana</name>
    <dbReference type="NCBI Taxonomy" id="328412"/>
    <lineage>
        <taxon>Bacteria</taxon>
        <taxon>Pseudomonadati</taxon>
        <taxon>Pseudomonadota</taxon>
        <taxon>Gammaproteobacteria</taxon>
        <taxon>Aeromonadales</taxon>
        <taxon>Aeromonadaceae</taxon>
        <taxon>Pseudaeromonas</taxon>
    </lineage>
</organism>
<dbReference type="SUPFAM" id="SSF54427">
    <property type="entry name" value="NTF2-like"/>
    <property type="match status" value="1"/>
</dbReference>
<evidence type="ECO:0000259" key="4">
    <source>
        <dbReference type="SMART" id="SM00978"/>
    </source>
</evidence>
<dbReference type="InterPro" id="IPR007379">
    <property type="entry name" value="Tim44-like_dom"/>
</dbReference>
<dbReference type="EMBL" id="JBHSAF010000006">
    <property type="protein sequence ID" value="MFC3913167.1"/>
    <property type="molecule type" value="Genomic_DNA"/>
</dbReference>
<keyword evidence="2" id="KW-0812">Transmembrane</keyword>
<evidence type="ECO:0000313" key="5">
    <source>
        <dbReference type="EMBL" id="MFC3913167.1"/>
    </source>
</evidence>
<evidence type="ECO:0000313" key="6">
    <source>
        <dbReference type="Proteomes" id="UP001595692"/>
    </source>
</evidence>
<feature type="chain" id="PRO_5045770135" evidence="3">
    <location>
        <begin position="28"/>
        <end position="289"/>
    </location>
</feature>
<reference evidence="6" key="1">
    <citation type="journal article" date="2019" name="Int. J. Syst. Evol. Microbiol.">
        <title>The Global Catalogue of Microorganisms (GCM) 10K type strain sequencing project: providing services to taxonomists for standard genome sequencing and annotation.</title>
        <authorList>
            <consortium name="The Broad Institute Genomics Platform"/>
            <consortium name="The Broad Institute Genome Sequencing Center for Infectious Disease"/>
            <person name="Wu L."/>
            <person name="Ma J."/>
        </authorList>
    </citation>
    <scope>NUCLEOTIDE SEQUENCE [LARGE SCALE GENOMIC DNA]</scope>
    <source>
        <strain evidence="6">CCUG 54939</strain>
    </source>
</reference>
<dbReference type="InterPro" id="IPR032710">
    <property type="entry name" value="NTF2-like_dom_sf"/>
</dbReference>
<gene>
    <name evidence="5" type="ORF">ACFOSS_06770</name>
</gene>
<feature type="transmembrane region" description="Helical" evidence="2">
    <location>
        <begin position="69"/>
        <end position="88"/>
    </location>
</feature>
<dbReference type="SMART" id="SM00978">
    <property type="entry name" value="Tim44"/>
    <property type="match status" value="1"/>
</dbReference>
<feature type="region of interest" description="Disordered" evidence="1">
    <location>
        <begin position="43"/>
        <end position="63"/>
    </location>
</feature>
<evidence type="ECO:0000256" key="3">
    <source>
        <dbReference type="SAM" id="SignalP"/>
    </source>
</evidence>
<sequence length="289" mass="31695">MLRKFFTLFGVAIVSVTLALHSPYADAAKFGGKRSFGKSYRTAPAQQAQPVGNKQPAATPATAGAKKGMMGGLLGGLLAGGLLAWMFGSGAFEGLQIMDMLIMAGVAFLLFRLFRSFMQQRASAMGHQTPAAASGVSPSSYQAFESASSSPNNAASGFATVQDVPFNLPLGFELQPFLNGARDHFRTLQEAWNQNDLAKIQEYVSPELYNELVAERKQYPGEQHTEVMFVDAEMVRADQDGRTAQISIRFQGRYRDTVENVEEQIDEVWHLERNLTQSNAPWFIVGIQQ</sequence>
<dbReference type="Pfam" id="PF04280">
    <property type="entry name" value="Tim44"/>
    <property type="match status" value="1"/>
</dbReference>
<dbReference type="RefSeq" id="WP_377151425.1">
    <property type="nucleotide sequence ID" value="NZ_JBHSAF010000006.1"/>
</dbReference>
<comment type="caution">
    <text evidence="5">The sequence shown here is derived from an EMBL/GenBank/DDBJ whole genome shotgun (WGS) entry which is preliminary data.</text>
</comment>
<evidence type="ECO:0000256" key="2">
    <source>
        <dbReference type="SAM" id="Phobius"/>
    </source>
</evidence>
<dbReference type="PANTHER" id="PTHR41542:SF1">
    <property type="entry name" value="BLL5807 PROTEIN"/>
    <property type="match status" value="1"/>
</dbReference>
<accession>A0ABV8CLS9</accession>
<keyword evidence="6" id="KW-1185">Reference proteome</keyword>
<keyword evidence="3" id="KW-0732">Signal</keyword>
<protein>
    <submittedName>
        <fullName evidence="5">Tim44 domain-containing protein</fullName>
    </submittedName>
</protein>
<proteinExistence type="predicted"/>
<feature type="signal peptide" evidence="3">
    <location>
        <begin position="1"/>
        <end position="27"/>
    </location>
</feature>
<dbReference type="PANTHER" id="PTHR41542">
    <property type="entry name" value="BLL5807 PROTEIN"/>
    <property type="match status" value="1"/>
</dbReference>
<dbReference type="Gene3D" id="3.10.450.240">
    <property type="match status" value="1"/>
</dbReference>
<evidence type="ECO:0000256" key="1">
    <source>
        <dbReference type="SAM" id="MobiDB-lite"/>
    </source>
</evidence>
<keyword evidence="2" id="KW-0472">Membrane</keyword>
<feature type="transmembrane region" description="Helical" evidence="2">
    <location>
        <begin position="100"/>
        <end position="118"/>
    </location>
</feature>
<feature type="domain" description="Tim44-like" evidence="4">
    <location>
        <begin position="158"/>
        <end position="289"/>
    </location>
</feature>
<keyword evidence="2" id="KW-1133">Transmembrane helix</keyword>
<dbReference type="Proteomes" id="UP001595692">
    <property type="component" value="Unassembled WGS sequence"/>
</dbReference>